<proteinExistence type="predicted"/>
<organism evidence="1 2">
    <name type="scientific">Diaporthe vaccinii</name>
    <dbReference type="NCBI Taxonomy" id="105482"/>
    <lineage>
        <taxon>Eukaryota</taxon>
        <taxon>Fungi</taxon>
        <taxon>Dikarya</taxon>
        <taxon>Ascomycota</taxon>
        <taxon>Pezizomycotina</taxon>
        <taxon>Sordariomycetes</taxon>
        <taxon>Sordariomycetidae</taxon>
        <taxon>Diaporthales</taxon>
        <taxon>Diaporthaceae</taxon>
        <taxon>Diaporthe</taxon>
        <taxon>Diaporthe eres species complex</taxon>
    </lineage>
</organism>
<comment type="caution">
    <text evidence="1">The sequence shown here is derived from an EMBL/GenBank/DDBJ whole genome shotgun (WGS) entry which is preliminary data.</text>
</comment>
<keyword evidence="2" id="KW-1185">Reference proteome</keyword>
<protein>
    <submittedName>
        <fullName evidence="1">Uncharacterized protein</fullName>
    </submittedName>
</protein>
<evidence type="ECO:0000313" key="1">
    <source>
        <dbReference type="EMBL" id="KAL2282104.1"/>
    </source>
</evidence>
<name>A0ABR4EI32_9PEZI</name>
<gene>
    <name evidence="1" type="ORF">FJTKL_11152</name>
</gene>
<accession>A0ABR4EI32</accession>
<evidence type="ECO:0000313" key="2">
    <source>
        <dbReference type="Proteomes" id="UP001600888"/>
    </source>
</evidence>
<dbReference type="EMBL" id="JBAWTH010000052">
    <property type="protein sequence ID" value="KAL2282104.1"/>
    <property type="molecule type" value="Genomic_DNA"/>
</dbReference>
<dbReference type="Proteomes" id="UP001600888">
    <property type="component" value="Unassembled WGS sequence"/>
</dbReference>
<reference evidence="1 2" key="1">
    <citation type="submission" date="2024-03" db="EMBL/GenBank/DDBJ databases">
        <title>A high-quality draft genome sequence of Diaporthe vaccinii, a causative agent of upright dieback and viscid rot disease in cranberry plants.</title>
        <authorList>
            <person name="Sarrasin M."/>
            <person name="Lang B.F."/>
            <person name="Burger G."/>
        </authorList>
    </citation>
    <scope>NUCLEOTIDE SEQUENCE [LARGE SCALE GENOMIC DNA]</scope>
    <source>
        <strain evidence="1 2">IS7</strain>
    </source>
</reference>
<sequence>MQVPGETWSRRKLGTRCGRAIVCSASRRGGCCSRKGGGLTPQERKLLDVAGRESWASNNGRPRKMVGEPVNLGWAAEETR</sequence>